<keyword evidence="4" id="KW-1185">Reference proteome</keyword>
<accession>A0A6A5WQV0</accession>
<feature type="region of interest" description="Disordered" evidence="1">
    <location>
        <begin position="42"/>
        <end position="99"/>
    </location>
</feature>
<sequence length="145" mass="16266">MTACFILPLFFLDLVAENIHMVLKKEMCEMAAALAKLLAPDLEDSSEDDSQGDYDKDFKKSTGDRFFGESISGELPGEAEPNLSRRKSLSARGTKLAHQERTDIHLKNGIYVHEMRLKATSPIKSSRNPKRMKSSAQQPRMPTSH</sequence>
<feature type="signal peptide" evidence="2">
    <location>
        <begin position="1"/>
        <end position="16"/>
    </location>
</feature>
<protein>
    <submittedName>
        <fullName evidence="3">Uncharacterized protein</fullName>
    </submittedName>
</protein>
<proteinExistence type="predicted"/>
<feature type="region of interest" description="Disordered" evidence="1">
    <location>
        <begin position="117"/>
        <end position="145"/>
    </location>
</feature>
<evidence type="ECO:0000313" key="4">
    <source>
        <dbReference type="Proteomes" id="UP000799779"/>
    </source>
</evidence>
<feature type="chain" id="PRO_5025453335" evidence="2">
    <location>
        <begin position="17"/>
        <end position="145"/>
    </location>
</feature>
<feature type="compositionally biased region" description="Basic and acidic residues" evidence="1">
    <location>
        <begin position="53"/>
        <end position="67"/>
    </location>
</feature>
<reference evidence="3" key="1">
    <citation type="journal article" date="2020" name="Stud. Mycol.">
        <title>101 Dothideomycetes genomes: a test case for predicting lifestyles and emergence of pathogens.</title>
        <authorList>
            <person name="Haridas S."/>
            <person name="Albert R."/>
            <person name="Binder M."/>
            <person name="Bloem J."/>
            <person name="Labutti K."/>
            <person name="Salamov A."/>
            <person name="Andreopoulos B."/>
            <person name="Baker S."/>
            <person name="Barry K."/>
            <person name="Bills G."/>
            <person name="Bluhm B."/>
            <person name="Cannon C."/>
            <person name="Castanera R."/>
            <person name="Culley D."/>
            <person name="Daum C."/>
            <person name="Ezra D."/>
            <person name="Gonzalez J."/>
            <person name="Henrissat B."/>
            <person name="Kuo A."/>
            <person name="Liang C."/>
            <person name="Lipzen A."/>
            <person name="Lutzoni F."/>
            <person name="Magnuson J."/>
            <person name="Mondo S."/>
            <person name="Nolan M."/>
            <person name="Ohm R."/>
            <person name="Pangilinan J."/>
            <person name="Park H.-J."/>
            <person name="Ramirez L."/>
            <person name="Alfaro M."/>
            <person name="Sun H."/>
            <person name="Tritt A."/>
            <person name="Yoshinaga Y."/>
            <person name="Zwiers L.-H."/>
            <person name="Turgeon B."/>
            <person name="Goodwin S."/>
            <person name="Spatafora J."/>
            <person name="Crous P."/>
            <person name="Grigoriev I."/>
        </authorList>
    </citation>
    <scope>NUCLEOTIDE SEQUENCE</scope>
    <source>
        <strain evidence="3">CBS 123094</strain>
    </source>
</reference>
<evidence type="ECO:0000313" key="3">
    <source>
        <dbReference type="EMBL" id="KAF2004233.1"/>
    </source>
</evidence>
<name>A0A6A5WQV0_9PLEO</name>
<keyword evidence="2" id="KW-0732">Signal</keyword>
<dbReference type="AlphaFoldDB" id="A0A6A5WQV0"/>
<feature type="compositionally biased region" description="Acidic residues" evidence="1">
    <location>
        <begin position="42"/>
        <end position="52"/>
    </location>
</feature>
<gene>
    <name evidence="3" type="ORF">P154DRAFT_617135</name>
</gene>
<organism evidence="3 4">
    <name type="scientific">Amniculicola lignicola CBS 123094</name>
    <dbReference type="NCBI Taxonomy" id="1392246"/>
    <lineage>
        <taxon>Eukaryota</taxon>
        <taxon>Fungi</taxon>
        <taxon>Dikarya</taxon>
        <taxon>Ascomycota</taxon>
        <taxon>Pezizomycotina</taxon>
        <taxon>Dothideomycetes</taxon>
        <taxon>Pleosporomycetidae</taxon>
        <taxon>Pleosporales</taxon>
        <taxon>Amniculicolaceae</taxon>
        <taxon>Amniculicola</taxon>
    </lineage>
</organism>
<evidence type="ECO:0000256" key="2">
    <source>
        <dbReference type="SAM" id="SignalP"/>
    </source>
</evidence>
<evidence type="ECO:0000256" key="1">
    <source>
        <dbReference type="SAM" id="MobiDB-lite"/>
    </source>
</evidence>
<dbReference type="EMBL" id="ML977568">
    <property type="protein sequence ID" value="KAF2004233.1"/>
    <property type="molecule type" value="Genomic_DNA"/>
</dbReference>
<feature type="compositionally biased region" description="Polar residues" evidence="1">
    <location>
        <begin position="134"/>
        <end position="145"/>
    </location>
</feature>
<dbReference type="Proteomes" id="UP000799779">
    <property type="component" value="Unassembled WGS sequence"/>
</dbReference>